<evidence type="ECO:0000256" key="2">
    <source>
        <dbReference type="ARBA" id="ARBA00023315"/>
    </source>
</evidence>
<dbReference type="PANTHER" id="PTHR43877">
    <property type="entry name" value="AMINOALKYLPHOSPHONATE N-ACETYLTRANSFERASE-RELATED-RELATED"/>
    <property type="match status" value="1"/>
</dbReference>
<dbReference type="InterPro" id="IPR050832">
    <property type="entry name" value="Bact_Acetyltransf"/>
</dbReference>
<evidence type="ECO:0000256" key="1">
    <source>
        <dbReference type="ARBA" id="ARBA00022679"/>
    </source>
</evidence>
<comment type="caution">
    <text evidence="4">The sequence shown here is derived from an EMBL/GenBank/DDBJ whole genome shotgun (WGS) entry which is preliminary data.</text>
</comment>
<dbReference type="PROSITE" id="PS51186">
    <property type="entry name" value="GNAT"/>
    <property type="match status" value="1"/>
</dbReference>
<dbReference type="InterPro" id="IPR000182">
    <property type="entry name" value="GNAT_dom"/>
</dbReference>
<dbReference type="SUPFAM" id="SSF55729">
    <property type="entry name" value="Acyl-CoA N-acyltransferases (Nat)"/>
    <property type="match status" value="1"/>
</dbReference>
<dbReference type="CDD" id="cd04301">
    <property type="entry name" value="NAT_SF"/>
    <property type="match status" value="1"/>
</dbReference>
<gene>
    <name evidence="4" type="ORF">D1639_10860</name>
</gene>
<dbReference type="InterPro" id="IPR016181">
    <property type="entry name" value="Acyl_CoA_acyltransferase"/>
</dbReference>
<organism evidence="4">
    <name type="scientific">Muribaculaceae bacterium Z82</name>
    <dbReference type="NCBI Taxonomy" id="2304548"/>
    <lineage>
        <taxon>Bacteria</taxon>
        <taxon>Pseudomonadati</taxon>
        <taxon>Bacteroidota</taxon>
        <taxon>Bacteroidia</taxon>
        <taxon>Bacteroidales</taxon>
        <taxon>Muribaculaceae</taxon>
    </lineage>
</organism>
<dbReference type="GO" id="GO:0016747">
    <property type="term" value="F:acyltransferase activity, transferring groups other than amino-acyl groups"/>
    <property type="evidence" value="ECO:0007669"/>
    <property type="project" value="InterPro"/>
</dbReference>
<dbReference type="EMBL" id="QWKH01000142">
    <property type="protein sequence ID" value="NBI35517.1"/>
    <property type="molecule type" value="Genomic_DNA"/>
</dbReference>
<keyword evidence="1 4" id="KW-0808">Transferase</keyword>
<proteinExistence type="predicted"/>
<keyword evidence="2" id="KW-0012">Acyltransferase</keyword>
<evidence type="ECO:0000313" key="4">
    <source>
        <dbReference type="EMBL" id="NBI35517.1"/>
    </source>
</evidence>
<name>A0A7C9JSZ6_9BACT</name>
<dbReference type="PANTHER" id="PTHR43877:SF1">
    <property type="entry name" value="ACETYLTRANSFERASE"/>
    <property type="match status" value="1"/>
</dbReference>
<sequence length="148" mass="16501">MAVEFKQGAFHDAALVRTKVFLDEQGFQEEFDDLDIDPRMVHLCAYGDGELLGCARLFPSAMESGVEARPDRWILGRLAVLASGRKAGTGSKLMAEAERIACDHGAAEMHLHAQLQAQPFYERLGYAAYGPVELDEHVEHQWMKKVLV</sequence>
<protein>
    <submittedName>
        <fullName evidence="4">GNAT family N-acetyltransferase</fullName>
    </submittedName>
</protein>
<dbReference type="Pfam" id="PF13673">
    <property type="entry name" value="Acetyltransf_10"/>
    <property type="match status" value="1"/>
</dbReference>
<accession>A0A7C9JSZ6</accession>
<dbReference type="Gene3D" id="3.40.630.30">
    <property type="match status" value="1"/>
</dbReference>
<dbReference type="AlphaFoldDB" id="A0A7C9JSZ6"/>
<evidence type="ECO:0000259" key="3">
    <source>
        <dbReference type="PROSITE" id="PS51186"/>
    </source>
</evidence>
<reference evidence="4" key="1">
    <citation type="submission" date="2018-08" db="EMBL/GenBank/DDBJ databases">
        <title>Murine metabolic-syndrome-specific gut microbial biobank.</title>
        <authorList>
            <person name="Liu C."/>
        </authorList>
    </citation>
    <scope>NUCLEOTIDE SEQUENCE [LARGE SCALE GENOMIC DNA]</scope>
    <source>
        <strain evidence="4">Z82</strain>
    </source>
</reference>
<feature type="domain" description="N-acetyltransferase" evidence="3">
    <location>
        <begin position="1"/>
        <end position="148"/>
    </location>
</feature>